<evidence type="ECO:0000256" key="2">
    <source>
        <dbReference type="ARBA" id="ARBA00022450"/>
    </source>
</evidence>
<reference evidence="5" key="1">
    <citation type="submission" date="2019-02" db="EMBL/GenBank/DDBJ databases">
        <authorList>
            <person name="Gruber-Vodicka R. H."/>
            <person name="Seah K. B. B."/>
        </authorList>
    </citation>
    <scope>NUCLEOTIDE SEQUENCE</scope>
    <source>
        <strain evidence="5">BECK_S127</strain>
    </source>
</reference>
<protein>
    <submittedName>
        <fullName evidence="5">KR domain-containing protein</fullName>
    </submittedName>
</protein>
<evidence type="ECO:0000313" key="5">
    <source>
        <dbReference type="EMBL" id="VFK80828.1"/>
    </source>
</evidence>
<dbReference type="SUPFAM" id="SSF51735">
    <property type="entry name" value="NAD(P)-binding Rossmann-fold domains"/>
    <property type="match status" value="1"/>
</dbReference>
<keyword evidence="3" id="KW-0597">Phosphoprotein</keyword>
<evidence type="ECO:0000259" key="4">
    <source>
        <dbReference type="SMART" id="SM00822"/>
    </source>
</evidence>
<evidence type="ECO:0000256" key="3">
    <source>
        <dbReference type="ARBA" id="ARBA00022553"/>
    </source>
</evidence>
<accession>A0A451BRD5</accession>
<dbReference type="PANTHER" id="PTHR43775:SF37">
    <property type="entry name" value="SI:DKEY-61P9.11"/>
    <property type="match status" value="1"/>
</dbReference>
<dbReference type="GO" id="GO:0004312">
    <property type="term" value="F:fatty acid synthase activity"/>
    <property type="evidence" value="ECO:0007669"/>
    <property type="project" value="TreeGrafter"/>
</dbReference>
<dbReference type="InterPro" id="IPR050091">
    <property type="entry name" value="PKS_NRPS_Biosynth_Enz"/>
</dbReference>
<proteinExistence type="inferred from homology"/>
<dbReference type="SMART" id="SM00822">
    <property type="entry name" value="PKS_KR"/>
    <property type="match status" value="1"/>
</dbReference>
<dbReference type="Gene3D" id="3.40.50.720">
    <property type="entry name" value="NAD(P)-binding Rossmann-like Domain"/>
    <property type="match status" value="1"/>
</dbReference>
<keyword evidence="2" id="KW-0596">Phosphopantetheine</keyword>
<dbReference type="InterPro" id="IPR013968">
    <property type="entry name" value="PKS_KR"/>
</dbReference>
<organism evidence="5">
    <name type="scientific">Candidatus Kentrum sp. SD</name>
    <dbReference type="NCBI Taxonomy" id="2126332"/>
    <lineage>
        <taxon>Bacteria</taxon>
        <taxon>Pseudomonadati</taxon>
        <taxon>Pseudomonadota</taxon>
        <taxon>Gammaproteobacteria</taxon>
        <taxon>Candidatus Kentrum</taxon>
    </lineage>
</organism>
<dbReference type="PANTHER" id="PTHR43775">
    <property type="entry name" value="FATTY ACID SYNTHASE"/>
    <property type="match status" value="1"/>
</dbReference>
<dbReference type="AlphaFoldDB" id="A0A451BRD5"/>
<evidence type="ECO:0000256" key="1">
    <source>
        <dbReference type="ARBA" id="ARBA00006484"/>
    </source>
</evidence>
<feature type="domain" description="Ketoreductase" evidence="4">
    <location>
        <begin position="1"/>
        <end position="125"/>
    </location>
</feature>
<dbReference type="InterPro" id="IPR036291">
    <property type="entry name" value="NAD(P)-bd_dom_sf"/>
</dbReference>
<dbReference type="Pfam" id="PF08659">
    <property type="entry name" value="KR"/>
    <property type="match status" value="1"/>
</dbReference>
<sequence length="175" mass="19662">MYRKNADVSDGARMTRLFQEIEEKMPSLRGVIHVAGVLDKEILTKQDWGRFRRAIAAKVEGSWHLHTLTRAMPLDFFVCFSSTASLLGGLRLGSDAAAFMDTLAHLRHFMGLPGSSIDWTMWADDGMSLPPQEDGKFEDNDWGRSDKLAEYTMAPGIGLICWTKPLCGRRGRTIR</sequence>
<name>A0A451BRD5_9GAMM</name>
<comment type="similarity">
    <text evidence="1">Belongs to the short-chain dehydrogenases/reductases (SDR) family.</text>
</comment>
<gene>
    <name evidence="5" type="ORF">BECKSD772D_GA0070982_11625</name>
</gene>
<dbReference type="InterPro" id="IPR057326">
    <property type="entry name" value="KR_dom"/>
</dbReference>
<dbReference type="GO" id="GO:0006633">
    <property type="term" value="P:fatty acid biosynthetic process"/>
    <property type="evidence" value="ECO:0007669"/>
    <property type="project" value="TreeGrafter"/>
</dbReference>
<dbReference type="EMBL" id="CAADHB010000162">
    <property type="protein sequence ID" value="VFK80828.1"/>
    <property type="molecule type" value="Genomic_DNA"/>
</dbReference>